<protein>
    <submittedName>
        <fullName evidence="1">Uncharacterized protein</fullName>
    </submittedName>
</protein>
<organism evidence="1 2">
    <name type="scientific">Thelephora ganbajun</name>
    <name type="common">Ganba fungus</name>
    <dbReference type="NCBI Taxonomy" id="370292"/>
    <lineage>
        <taxon>Eukaryota</taxon>
        <taxon>Fungi</taxon>
        <taxon>Dikarya</taxon>
        <taxon>Basidiomycota</taxon>
        <taxon>Agaricomycotina</taxon>
        <taxon>Agaricomycetes</taxon>
        <taxon>Thelephorales</taxon>
        <taxon>Thelephoraceae</taxon>
        <taxon>Thelephora</taxon>
    </lineage>
</organism>
<evidence type="ECO:0000313" key="1">
    <source>
        <dbReference type="EMBL" id="KAF9645409.1"/>
    </source>
</evidence>
<keyword evidence="2" id="KW-1185">Reference proteome</keyword>
<name>A0ACB6Z7D8_THEGA</name>
<sequence>MTYFIYRVNKCLSVVPNKIFDHPDLVTAQECRPIDAGTDVQLAPALSKPANAKGNDGGGLDAATIKSLAPELGFKSGINPWRDVYLNALVKGVQAGTAVNGPSVKVTFPTDNSKQSQSARIAAALITLQNLNGPGKGCPAVSTTLLAVQKASAA</sequence>
<reference evidence="1" key="1">
    <citation type="submission" date="2019-10" db="EMBL/GenBank/DDBJ databases">
        <authorList>
            <consortium name="DOE Joint Genome Institute"/>
            <person name="Kuo A."/>
            <person name="Miyauchi S."/>
            <person name="Kiss E."/>
            <person name="Drula E."/>
            <person name="Kohler A."/>
            <person name="Sanchez-Garcia M."/>
            <person name="Andreopoulos B."/>
            <person name="Barry K.W."/>
            <person name="Bonito G."/>
            <person name="Buee M."/>
            <person name="Carver A."/>
            <person name="Chen C."/>
            <person name="Cichocki N."/>
            <person name="Clum A."/>
            <person name="Culley D."/>
            <person name="Crous P.W."/>
            <person name="Fauchery L."/>
            <person name="Girlanda M."/>
            <person name="Hayes R."/>
            <person name="Keri Z."/>
            <person name="Labutti K."/>
            <person name="Lipzen A."/>
            <person name="Lombard V."/>
            <person name="Magnuson J."/>
            <person name="Maillard F."/>
            <person name="Morin E."/>
            <person name="Murat C."/>
            <person name="Nolan M."/>
            <person name="Ohm R."/>
            <person name="Pangilinan J."/>
            <person name="Pereira M."/>
            <person name="Perotto S."/>
            <person name="Peter M."/>
            <person name="Riley R."/>
            <person name="Sitrit Y."/>
            <person name="Stielow B."/>
            <person name="Szollosi G."/>
            <person name="Zifcakova L."/>
            <person name="Stursova M."/>
            <person name="Spatafora J.W."/>
            <person name="Tedersoo L."/>
            <person name="Vaario L.-M."/>
            <person name="Yamada A."/>
            <person name="Yan M."/>
            <person name="Wang P."/>
            <person name="Xu J."/>
            <person name="Bruns T."/>
            <person name="Baldrian P."/>
            <person name="Vilgalys R."/>
            <person name="Henrissat B."/>
            <person name="Grigoriev I.V."/>
            <person name="Hibbett D."/>
            <person name="Nagy L.G."/>
            <person name="Martin F.M."/>
        </authorList>
    </citation>
    <scope>NUCLEOTIDE SEQUENCE</scope>
    <source>
        <strain evidence="1">P2</strain>
    </source>
</reference>
<gene>
    <name evidence="1" type="ORF">BDM02DRAFT_3271713</name>
</gene>
<evidence type="ECO:0000313" key="2">
    <source>
        <dbReference type="Proteomes" id="UP000886501"/>
    </source>
</evidence>
<proteinExistence type="predicted"/>
<dbReference type="EMBL" id="MU118091">
    <property type="protein sequence ID" value="KAF9645409.1"/>
    <property type="molecule type" value="Genomic_DNA"/>
</dbReference>
<accession>A0ACB6Z7D8</accession>
<dbReference type="Proteomes" id="UP000886501">
    <property type="component" value="Unassembled WGS sequence"/>
</dbReference>
<reference evidence="1" key="2">
    <citation type="journal article" date="2020" name="Nat. Commun.">
        <title>Large-scale genome sequencing of mycorrhizal fungi provides insights into the early evolution of symbiotic traits.</title>
        <authorList>
            <person name="Miyauchi S."/>
            <person name="Kiss E."/>
            <person name="Kuo A."/>
            <person name="Drula E."/>
            <person name="Kohler A."/>
            <person name="Sanchez-Garcia M."/>
            <person name="Morin E."/>
            <person name="Andreopoulos B."/>
            <person name="Barry K.W."/>
            <person name="Bonito G."/>
            <person name="Buee M."/>
            <person name="Carver A."/>
            <person name="Chen C."/>
            <person name="Cichocki N."/>
            <person name="Clum A."/>
            <person name="Culley D."/>
            <person name="Crous P.W."/>
            <person name="Fauchery L."/>
            <person name="Girlanda M."/>
            <person name="Hayes R.D."/>
            <person name="Keri Z."/>
            <person name="LaButti K."/>
            <person name="Lipzen A."/>
            <person name="Lombard V."/>
            <person name="Magnuson J."/>
            <person name="Maillard F."/>
            <person name="Murat C."/>
            <person name="Nolan M."/>
            <person name="Ohm R.A."/>
            <person name="Pangilinan J."/>
            <person name="Pereira M.F."/>
            <person name="Perotto S."/>
            <person name="Peter M."/>
            <person name="Pfister S."/>
            <person name="Riley R."/>
            <person name="Sitrit Y."/>
            <person name="Stielow J.B."/>
            <person name="Szollosi G."/>
            <person name="Zifcakova L."/>
            <person name="Stursova M."/>
            <person name="Spatafora J.W."/>
            <person name="Tedersoo L."/>
            <person name="Vaario L.M."/>
            <person name="Yamada A."/>
            <person name="Yan M."/>
            <person name="Wang P."/>
            <person name="Xu J."/>
            <person name="Bruns T."/>
            <person name="Baldrian P."/>
            <person name="Vilgalys R."/>
            <person name="Dunand C."/>
            <person name="Henrissat B."/>
            <person name="Grigoriev I.V."/>
            <person name="Hibbett D."/>
            <person name="Nagy L.G."/>
            <person name="Martin F.M."/>
        </authorList>
    </citation>
    <scope>NUCLEOTIDE SEQUENCE</scope>
    <source>
        <strain evidence="1">P2</strain>
    </source>
</reference>
<comment type="caution">
    <text evidence="1">The sequence shown here is derived from an EMBL/GenBank/DDBJ whole genome shotgun (WGS) entry which is preliminary data.</text>
</comment>